<sequence>MSDYNDIEPNESRTKEERESGNNDAVSKGESKPTAHLETEGPQKKDFKVLHEDGSLADLPDNDEEGTGSGDGTVGAG</sequence>
<feature type="compositionally biased region" description="Basic and acidic residues" evidence="1">
    <location>
        <begin position="10"/>
        <end position="54"/>
    </location>
</feature>
<feature type="region of interest" description="Disordered" evidence="1">
    <location>
        <begin position="1"/>
        <end position="77"/>
    </location>
</feature>
<dbReference type="AlphaFoldDB" id="A0A316HFK8"/>
<dbReference type="RefSeq" id="WP_109607106.1">
    <property type="nucleotide sequence ID" value="NZ_QGHA01000002.1"/>
</dbReference>
<name>A0A316HFK8_9SPHI</name>
<reference evidence="2 3" key="1">
    <citation type="submission" date="2018-05" db="EMBL/GenBank/DDBJ databases">
        <title>Genomic Encyclopedia of Archaeal and Bacterial Type Strains, Phase II (KMG-II): from individual species to whole genera.</title>
        <authorList>
            <person name="Goeker M."/>
        </authorList>
    </citation>
    <scope>NUCLEOTIDE SEQUENCE [LARGE SCALE GENOMIC DNA]</scope>
    <source>
        <strain evidence="2 3">DSM 19975</strain>
    </source>
</reference>
<protein>
    <submittedName>
        <fullName evidence="2">Uncharacterized protein</fullName>
    </submittedName>
</protein>
<organism evidence="2 3">
    <name type="scientific">Mucilaginibacter oryzae</name>
    <dbReference type="NCBI Taxonomy" id="468058"/>
    <lineage>
        <taxon>Bacteria</taxon>
        <taxon>Pseudomonadati</taxon>
        <taxon>Bacteroidota</taxon>
        <taxon>Sphingobacteriia</taxon>
        <taxon>Sphingobacteriales</taxon>
        <taxon>Sphingobacteriaceae</taxon>
        <taxon>Mucilaginibacter</taxon>
    </lineage>
</organism>
<gene>
    <name evidence="2" type="ORF">LX99_01284</name>
</gene>
<comment type="caution">
    <text evidence="2">The sequence shown here is derived from an EMBL/GenBank/DDBJ whole genome shotgun (WGS) entry which is preliminary data.</text>
</comment>
<proteinExistence type="predicted"/>
<evidence type="ECO:0000256" key="1">
    <source>
        <dbReference type="SAM" id="MobiDB-lite"/>
    </source>
</evidence>
<dbReference type="Proteomes" id="UP000245678">
    <property type="component" value="Unassembled WGS sequence"/>
</dbReference>
<feature type="compositionally biased region" description="Gly residues" evidence="1">
    <location>
        <begin position="67"/>
        <end position="77"/>
    </location>
</feature>
<evidence type="ECO:0000313" key="3">
    <source>
        <dbReference type="Proteomes" id="UP000245678"/>
    </source>
</evidence>
<keyword evidence="3" id="KW-1185">Reference proteome</keyword>
<dbReference type="EMBL" id="QGHA01000002">
    <property type="protein sequence ID" value="PWK78831.1"/>
    <property type="molecule type" value="Genomic_DNA"/>
</dbReference>
<accession>A0A316HFK8</accession>
<evidence type="ECO:0000313" key="2">
    <source>
        <dbReference type="EMBL" id="PWK78831.1"/>
    </source>
</evidence>